<gene>
    <name evidence="2" type="ORF">HC031_19540</name>
</gene>
<proteinExistence type="predicted"/>
<protein>
    <submittedName>
        <fullName evidence="2">Uncharacterized protein</fullName>
    </submittedName>
</protein>
<sequence>MAEARGVRFERDADPWGRSDHPQAAAGDEHVRPAWAEREIAGGGRAEAASNEVELMDLSFQVATFVGYGRMGVSLAMTDDLPERSTPTPAQRLLHGSSRCRSSDPPPAPRGLDPSRDRGLFVVLWFTSR</sequence>
<feature type="region of interest" description="Disordered" evidence="1">
    <location>
        <begin position="1"/>
        <end position="31"/>
    </location>
</feature>
<evidence type="ECO:0000256" key="1">
    <source>
        <dbReference type="SAM" id="MobiDB-lite"/>
    </source>
</evidence>
<keyword evidence="3" id="KW-1185">Reference proteome</keyword>
<reference evidence="2 3" key="1">
    <citation type="submission" date="2020-03" db="EMBL/GenBank/DDBJ databases">
        <title>WGS of the type strain of Planosporangium spp.</title>
        <authorList>
            <person name="Thawai C."/>
        </authorList>
    </citation>
    <scope>NUCLEOTIDE SEQUENCE [LARGE SCALE GENOMIC DNA]</scope>
    <source>
        <strain evidence="2 3">TBRC 5610</strain>
    </source>
</reference>
<dbReference type="Proteomes" id="UP000722989">
    <property type="component" value="Unassembled WGS sequence"/>
</dbReference>
<evidence type="ECO:0000313" key="3">
    <source>
        <dbReference type="Proteomes" id="UP000722989"/>
    </source>
</evidence>
<dbReference type="EMBL" id="JAATVY010000014">
    <property type="protein sequence ID" value="NJC71894.1"/>
    <property type="molecule type" value="Genomic_DNA"/>
</dbReference>
<feature type="region of interest" description="Disordered" evidence="1">
    <location>
        <begin position="79"/>
        <end position="116"/>
    </location>
</feature>
<comment type="caution">
    <text evidence="2">The sequence shown here is derived from an EMBL/GenBank/DDBJ whole genome shotgun (WGS) entry which is preliminary data.</text>
</comment>
<accession>A0ABX0Y0M3</accession>
<name>A0ABX0Y0M3_9ACTN</name>
<dbReference type="RefSeq" id="WP_167926798.1">
    <property type="nucleotide sequence ID" value="NZ_JAATVY010000014.1"/>
</dbReference>
<evidence type="ECO:0000313" key="2">
    <source>
        <dbReference type="EMBL" id="NJC71894.1"/>
    </source>
</evidence>
<organism evidence="2 3">
    <name type="scientific">Planosporangium thailandense</name>
    <dbReference type="NCBI Taxonomy" id="765197"/>
    <lineage>
        <taxon>Bacteria</taxon>
        <taxon>Bacillati</taxon>
        <taxon>Actinomycetota</taxon>
        <taxon>Actinomycetes</taxon>
        <taxon>Micromonosporales</taxon>
        <taxon>Micromonosporaceae</taxon>
        <taxon>Planosporangium</taxon>
    </lineage>
</organism>